<reference evidence="2" key="1">
    <citation type="submission" date="2020-11" db="EMBL/GenBank/DDBJ databases">
        <authorList>
            <person name="Tran Van P."/>
        </authorList>
    </citation>
    <scope>NUCLEOTIDE SEQUENCE</scope>
</reference>
<accession>A0A7R8VXI8</accession>
<feature type="region of interest" description="Disordered" evidence="1">
    <location>
        <begin position="1"/>
        <end position="48"/>
    </location>
</feature>
<proteinExistence type="predicted"/>
<dbReference type="AlphaFoldDB" id="A0A7R8VXI8"/>
<dbReference type="EMBL" id="OA572456">
    <property type="protein sequence ID" value="CAD7204480.1"/>
    <property type="molecule type" value="Genomic_DNA"/>
</dbReference>
<feature type="compositionally biased region" description="Polar residues" evidence="1">
    <location>
        <begin position="1"/>
        <end position="22"/>
    </location>
</feature>
<sequence>MANRTPNRAKSCNIPANLQQNRAHFPDPPNVNISTNHQREKTSEPNTSPTCPVLAAQFGVRLAVRFAIPLVEECTEAVPATMTDQCKVQDDGSVNQQYLIDIVTEKIGKISEDQETVMRFMFSSCEEKIKEKSGCIRDFKSLHCAWGDEGWPGVSTE</sequence>
<name>A0A7R8VXI8_TIMDO</name>
<protein>
    <submittedName>
        <fullName evidence="2">Uncharacterized protein</fullName>
    </submittedName>
</protein>
<evidence type="ECO:0000256" key="1">
    <source>
        <dbReference type="SAM" id="MobiDB-lite"/>
    </source>
</evidence>
<organism evidence="2">
    <name type="scientific">Timema douglasi</name>
    <name type="common">Walking stick</name>
    <dbReference type="NCBI Taxonomy" id="61478"/>
    <lineage>
        <taxon>Eukaryota</taxon>
        <taxon>Metazoa</taxon>
        <taxon>Ecdysozoa</taxon>
        <taxon>Arthropoda</taxon>
        <taxon>Hexapoda</taxon>
        <taxon>Insecta</taxon>
        <taxon>Pterygota</taxon>
        <taxon>Neoptera</taxon>
        <taxon>Polyneoptera</taxon>
        <taxon>Phasmatodea</taxon>
        <taxon>Timematodea</taxon>
        <taxon>Timematoidea</taxon>
        <taxon>Timematidae</taxon>
        <taxon>Timema</taxon>
    </lineage>
</organism>
<gene>
    <name evidence="2" type="ORF">TDIB3V08_LOCUS10637</name>
</gene>
<evidence type="ECO:0000313" key="2">
    <source>
        <dbReference type="EMBL" id="CAD7204480.1"/>
    </source>
</evidence>